<name>A0ACC1H6Z3_9FUNG</name>
<accession>A0ACC1H6Z3</accession>
<gene>
    <name evidence="1" type="ORF">EV182_008408</name>
</gene>
<proteinExistence type="predicted"/>
<protein>
    <submittedName>
        <fullName evidence="1">Uncharacterized protein</fullName>
    </submittedName>
</protein>
<dbReference type="Proteomes" id="UP001145114">
    <property type="component" value="Unassembled WGS sequence"/>
</dbReference>
<evidence type="ECO:0000313" key="1">
    <source>
        <dbReference type="EMBL" id="KAJ1670121.1"/>
    </source>
</evidence>
<dbReference type="EMBL" id="JAMZIH010009448">
    <property type="protein sequence ID" value="KAJ1670121.1"/>
    <property type="molecule type" value="Genomic_DNA"/>
</dbReference>
<keyword evidence="2" id="KW-1185">Reference proteome</keyword>
<organism evidence="1 2">
    <name type="scientific">Spiromyces aspiralis</name>
    <dbReference type="NCBI Taxonomy" id="68401"/>
    <lineage>
        <taxon>Eukaryota</taxon>
        <taxon>Fungi</taxon>
        <taxon>Fungi incertae sedis</taxon>
        <taxon>Zoopagomycota</taxon>
        <taxon>Kickxellomycotina</taxon>
        <taxon>Kickxellomycetes</taxon>
        <taxon>Kickxellales</taxon>
        <taxon>Kickxellaceae</taxon>
        <taxon>Spiromyces</taxon>
    </lineage>
</organism>
<sequence>LPKVNRALAQRLLAEERKQQMQASKATDVPENSAAEKPKAKKKSFAADILYDDRFKGLFENPEFEVDENTIEYKLLHPTKSKKQQDLERQRAQYDSDDSSQDDQAPVDRMDGNEDGDAMAEPDSDTDSDEEFYH</sequence>
<evidence type="ECO:0000313" key="2">
    <source>
        <dbReference type="Proteomes" id="UP001145114"/>
    </source>
</evidence>
<comment type="caution">
    <text evidence="1">The sequence shown here is derived from an EMBL/GenBank/DDBJ whole genome shotgun (WGS) entry which is preliminary data.</text>
</comment>
<feature type="non-terminal residue" evidence="1">
    <location>
        <position position="1"/>
    </location>
</feature>
<reference evidence="1" key="1">
    <citation type="submission" date="2022-06" db="EMBL/GenBank/DDBJ databases">
        <title>Phylogenomic reconstructions and comparative analyses of Kickxellomycotina fungi.</title>
        <authorList>
            <person name="Reynolds N.K."/>
            <person name="Stajich J.E."/>
            <person name="Barry K."/>
            <person name="Grigoriev I.V."/>
            <person name="Crous P."/>
            <person name="Smith M.E."/>
        </authorList>
    </citation>
    <scope>NUCLEOTIDE SEQUENCE</scope>
    <source>
        <strain evidence="1">RSA 2271</strain>
    </source>
</reference>